<dbReference type="Proteomes" id="UP001620460">
    <property type="component" value="Unassembled WGS sequence"/>
</dbReference>
<name>A0ABW8JU90_9GAMM</name>
<keyword evidence="1" id="KW-0472">Membrane</keyword>
<protein>
    <recommendedName>
        <fullName evidence="4">Phytase</fullName>
    </recommendedName>
</protein>
<feature type="transmembrane region" description="Helical" evidence="1">
    <location>
        <begin position="20"/>
        <end position="38"/>
    </location>
</feature>
<dbReference type="SUPFAM" id="SSF50998">
    <property type="entry name" value="Quinoprotein alcohol dehydrogenase-like"/>
    <property type="match status" value="1"/>
</dbReference>
<dbReference type="InterPro" id="IPR011047">
    <property type="entry name" value="Quinoprotein_ADH-like_sf"/>
</dbReference>
<reference evidence="2 3" key="1">
    <citation type="submission" date="2020-10" db="EMBL/GenBank/DDBJ databases">
        <title>Phylogeny of dyella-like bacteria.</title>
        <authorList>
            <person name="Fu J."/>
        </authorList>
    </citation>
    <scope>NUCLEOTIDE SEQUENCE [LARGE SCALE GENOMIC DNA]</scope>
    <source>
        <strain evidence="2 3">Gsoil3046</strain>
    </source>
</reference>
<organism evidence="2 3">
    <name type="scientific">Dyella ginsengisoli</name>
    <dbReference type="NCBI Taxonomy" id="363848"/>
    <lineage>
        <taxon>Bacteria</taxon>
        <taxon>Pseudomonadati</taxon>
        <taxon>Pseudomonadota</taxon>
        <taxon>Gammaproteobacteria</taxon>
        <taxon>Lysobacterales</taxon>
        <taxon>Rhodanobacteraceae</taxon>
        <taxon>Dyella</taxon>
    </lineage>
</organism>
<evidence type="ECO:0000313" key="2">
    <source>
        <dbReference type="EMBL" id="MFK2903776.1"/>
    </source>
</evidence>
<keyword evidence="1" id="KW-1133">Transmembrane helix</keyword>
<dbReference type="RefSeq" id="WP_404631635.1">
    <property type="nucleotide sequence ID" value="NZ_JADIKM010000002.1"/>
</dbReference>
<proteinExistence type="predicted"/>
<evidence type="ECO:0008006" key="4">
    <source>
        <dbReference type="Google" id="ProtNLM"/>
    </source>
</evidence>
<keyword evidence="1" id="KW-0812">Transmembrane</keyword>
<evidence type="ECO:0000256" key="1">
    <source>
        <dbReference type="SAM" id="Phobius"/>
    </source>
</evidence>
<dbReference type="EMBL" id="JADIKM010000002">
    <property type="protein sequence ID" value="MFK2903776.1"/>
    <property type="molecule type" value="Genomic_DNA"/>
</dbReference>
<sequence>MSTLSNVVESSPARYLRRHRGAMAVLLLVGACLAMLTGGDRDRAASPRPIVNSLVHWQDGRHDWLLVADRGTHELVVYDATTGAPLQRLGSDDGVGRVDSIASFGDRLLLQDAKGRPTLLSLPDLRAGTLASR</sequence>
<comment type="caution">
    <text evidence="2">The sequence shown here is derived from an EMBL/GenBank/DDBJ whole genome shotgun (WGS) entry which is preliminary data.</text>
</comment>
<accession>A0ABW8JU90</accession>
<gene>
    <name evidence="2" type="ORF">ISP17_07360</name>
</gene>
<evidence type="ECO:0000313" key="3">
    <source>
        <dbReference type="Proteomes" id="UP001620460"/>
    </source>
</evidence>
<keyword evidence="3" id="KW-1185">Reference proteome</keyword>